<evidence type="ECO:0000313" key="1">
    <source>
        <dbReference type="EMBL" id="QDU03338.1"/>
    </source>
</evidence>
<accession>A0A517WDM2</accession>
<name>A0A517WDM2_9PLAN</name>
<dbReference type="EMBL" id="CP036347">
    <property type="protein sequence ID" value="QDU03338.1"/>
    <property type="molecule type" value="Genomic_DNA"/>
</dbReference>
<proteinExistence type="predicted"/>
<reference evidence="1 2" key="1">
    <citation type="submission" date="2019-02" db="EMBL/GenBank/DDBJ databases">
        <title>Deep-cultivation of Planctomycetes and their phenomic and genomic characterization uncovers novel biology.</title>
        <authorList>
            <person name="Wiegand S."/>
            <person name="Jogler M."/>
            <person name="Boedeker C."/>
            <person name="Pinto D."/>
            <person name="Vollmers J."/>
            <person name="Rivas-Marin E."/>
            <person name="Kohn T."/>
            <person name="Peeters S.H."/>
            <person name="Heuer A."/>
            <person name="Rast P."/>
            <person name="Oberbeckmann S."/>
            <person name="Bunk B."/>
            <person name="Jeske O."/>
            <person name="Meyerdierks A."/>
            <person name="Storesund J.E."/>
            <person name="Kallscheuer N."/>
            <person name="Luecker S."/>
            <person name="Lage O.M."/>
            <person name="Pohl T."/>
            <person name="Merkel B.J."/>
            <person name="Hornburger P."/>
            <person name="Mueller R.-W."/>
            <person name="Bruemmer F."/>
            <person name="Labrenz M."/>
            <person name="Spormann A.M."/>
            <person name="Op den Camp H."/>
            <person name="Overmann J."/>
            <person name="Amann R."/>
            <person name="Jetten M.S.M."/>
            <person name="Mascher T."/>
            <person name="Medema M.H."/>
            <person name="Devos D.P."/>
            <person name="Kaster A.-K."/>
            <person name="Ovreas L."/>
            <person name="Rohde M."/>
            <person name="Galperin M.Y."/>
            <person name="Jogler C."/>
        </authorList>
    </citation>
    <scope>NUCLEOTIDE SEQUENCE [LARGE SCALE GENOMIC DNA]</scope>
    <source>
        <strain evidence="1 2">V6</strain>
    </source>
</reference>
<dbReference type="AlphaFoldDB" id="A0A517WDM2"/>
<dbReference type="Proteomes" id="UP000320722">
    <property type="component" value="Chromosome"/>
</dbReference>
<gene>
    <name evidence="1" type="ORF">V6x_30560</name>
</gene>
<protein>
    <submittedName>
        <fullName evidence="1">Uncharacterized protein</fullName>
    </submittedName>
</protein>
<evidence type="ECO:0000313" key="2">
    <source>
        <dbReference type="Proteomes" id="UP000320722"/>
    </source>
</evidence>
<organism evidence="1 2">
    <name type="scientific">Gimesia chilikensis</name>
    <dbReference type="NCBI Taxonomy" id="2605989"/>
    <lineage>
        <taxon>Bacteria</taxon>
        <taxon>Pseudomonadati</taxon>
        <taxon>Planctomycetota</taxon>
        <taxon>Planctomycetia</taxon>
        <taxon>Planctomycetales</taxon>
        <taxon>Planctomycetaceae</taxon>
        <taxon>Gimesia</taxon>
    </lineage>
</organism>
<sequence>MTYREDKLQEYSYLWEDNQWVILARYDPEVQRMRSLIFNTETEEALLIEDNELAEYLESEMKRHGCRVLDPDELGWNDTSLDF</sequence>